<reference evidence="9 10" key="1">
    <citation type="submission" date="2016-10" db="EMBL/GenBank/DDBJ databases">
        <authorList>
            <person name="de Groot N.N."/>
        </authorList>
    </citation>
    <scope>NUCLEOTIDE SEQUENCE [LARGE SCALE GENOMIC DNA]</scope>
    <source>
        <strain evidence="9 10">DSM 26915</strain>
    </source>
</reference>
<evidence type="ECO:0000256" key="2">
    <source>
        <dbReference type="ARBA" id="ARBA00022475"/>
    </source>
</evidence>
<protein>
    <submittedName>
        <fullName evidence="9">Rhomboid family protein</fullName>
    </submittedName>
</protein>
<evidence type="ECO:0000256" key="4">
    <source>
        <dbReference type="ARBA" id="ARBA00022692"/>
    </source>
</evidence>
<name>A0A1H6ANY3_9RHOB</name>
<comment type="subcellular location">
    <subcellularLocation>
        <location evidence="1">Membrane</location>
        <topology evidence="1">Multi-pass membrane protein</topology>
    </subcellularLocation>
</comment>
<feature type="transmembrane region" description="Helical" evidence="7">
    <location>
        <begin position="213"/>
        <end position="232"/>
    </location>
</feature>
<feature type="transmembrane region" description="Helical" evidence="7">
    <location>
        <begin position="125"/>
        <end position="143"/>
    </location>
</feature>
<organism evidence="9 10">
    <name type="scientific">Thalassococcus halodurans</name>
    <dbReference type="NCBI Taxonomy" id="373675"/>
    <lineage>
        <taxon>Bacteria</taxon>
        <taxon>Pseudomonadati</taxon>
        <taxon>Pseudomonadota</taxon>
        <taxon>Alphaproteobacteria</taxon>
        <taxon>Rhodobacterales</taxon>
        <taxon>Roseobacteraceae</taxon>
        <taxon>Thalassococcus</taxon>
    </lineage>
</organism>
<feature type="transmembrane region" description="Helical" evidence="7">
    <location>
        <begin position="94"/>
        <end position="113"/>
    </location>
</feature>
<evidence type="ECO:0000259" key="8">
    <source>
        <dbReference type="Pfam" id="PF01694"/>
    </source>
</evidence>
<evidence type="ECO:0000256" key="6">
    <source>
        <dbReference type="ARBA" id="ARBA00023136"/>
    </source>
</evidence>
<evidence type="ECO:0000256" key="3">
    <source>
        <dbReference type="ARBA" id="ARBA00022519"/>
    </source>
</evidence>
<proteinExistence type="predicted"/>
<keyword evidence="3" id="KW-0997">Cell inner membrane</keyword>
<dbReference type="InterPro" id="IPR035952">
    <property type="entry name" value="Rhomboid-like_sf"/>
</dbReference>
<keyword evidence="4 7" id="KW-0812">Transmembrane</keyword>
<dbReference type="EMBL" id="FNUZ01000005">
    <property type="protein sequence ID" value="SEG49884.1"/>
    <property type="molecule type" value="Genomic_DNA"/>
</dbReference>
<dbReference type="GO" id="GO:0004252">
    <property type="term" value="F:serine-type endopeptidase activity"/>
    <property type="evidence" value="ECO:0007669"/>
    <property type="project" value="InterPro"/>
</dbReference>
<sequence length="238" mass="25707">MGRNPVKRATMTHDHNAAPVNPIPPVVVALFLIIAGVEIAFYLGSKGLVGGPSAVGWRIAAIEKYGFFGDVVKWMWGTGRYPAEHVMRFFTYPFIHGAFTSTLFACVMLLALGKMVAEVMGPVRMVAIFFACAVAGGLAYTALPVGQPPLIGAFPAVYGLIGAFTYLLWLRLGALGESQIRAFSLIGVLLALQLIFGLFVTVGYYWVAEVVGFVTGFALSVLLVPGGFQHLLHRIRER</sequence>
<dbReference type="SUPFAM" id="SSF144091">
    <property type="entry name" value="Rhomboid-like"/>
    <property type="match status" value="1"/>
</dbReference>
<evidence type="ECO:0000256" key="5">
    <source>
        <dbReference type="ARBA" id="ARBA00022989"/>
    </source>
</evidence>
<keyword evidence="5 7" id="KW-1133">Transmembrane helix</keyword>
<dbReference type="PANTHER" id="PTHR43066:SF26">
    <property type="entry name" value="RHOMBOID PROTEASE GLPG"/>
    <property type="match status" value="1"/>
</dbReference>
<dbReference type="Pfam" id="PF01694">
    <property type="entry name" value="Rhomboid"/>
    <property type="match status" value="1"/>
</dbReference>
<keyword evidence="10" id="KW-1185">Reference proteome</keyword>
<gene>
    <name evidence="9" type="ORF">SAMN04488045_3044</name>
</gene>
<dbReference type="Gene3D" id="1.20.1540.10">
    <property type="entry name" value="Rhomboid-like"/>
    <property type="match status" value="1"/>
</dbReference>
<accession>A0A1H6ANY3</accession>
<evidence type="ECO:0000256" key="7">
    <source>
        <dbReference type="SAM" id="Phobius"/>
    </source>
</evidence>
<feature type="transmembrane region" description="Helical" evidence="7">
    <location>
        <begin position="21"/>
        <end position="43"/>
    </location>
</feature>
<dbReference type="Proteomes" id="UP000236752">
    <property type="component" value="Unassembled WGS sequence"/>
</dbReference>
<dbReference type="GO" id="GO:0016020">
    <property type="term" value="C:membrane"/>
    <property type="evidence" value="ECO:0007669"/>
    <property type="project" value="UniProtKB-SubCell"/>
</dbReference>
<dbReference type="InterPro" id="IPR022764">
    <property type="entry name" value="Peptidase_S54_rhomboid_dom"/>
</dbReference>
<keyword evidence="2" id="KW-1003">Cell membrane</keyword>
<feature type="transmembrane region" description="Helical" evidence="7">
    <location>
        <begin position="182"/>
        <end position="207"/>
    </location>
</feature>
<evidence type="ECO:0000313" key="9">
    <source>
        <dbReference type="EMBL" id="SEG49884.1"/>
    </source>
</evidence>
<dbReference type="AlphaFoldDB" id="A0A1H6ANY3"/>
<feature type="transmembrane region" description="Helical" evidence="7">
    <location>
        <begin position="149"/>
        <end position="170"/>
    </location>
</feature>
<keyword evidence="6 7" id="KW-0472">Membrane</keyword>
<dbReference type="PANTHER" id="PTHR43066">
    <property type="entry name" value="RHOMBOID-RELATED PROTEIN"/>
    <property type="match status" value="1"/>
</dbReference>
<feature type="domain" description="Peptidase S54 rhomboid" evidence="8">
    <location>
        <begin position="84"/>
        <end position="224"/>
    </location>
</feature>
<evidence type="ECO:0000313" key="10">
    <source>
        <dbReference type="Proteomes" id="UP000236752"/>
    </source>
</evidence>
<evidence type="ECO:0000256" key="1">
    <source>
        <dbReference type="ARBA" id="ARBA00004141"/>
    </source>
</evidence>